<keyword evidence="1" id="KW-0547">Nucleotide-binding</keyword>
<dbReference type="PANTHER" id="PTHR43788">
    <property type="entry name" value="DNA2/NAM7 HELICASE FAMILY MEMBER"/>
    <property type="match status" value="1"/>
</dbReference>
<keyword evidence="4" id="KW-0067">ATP-binding</keyword>
<dbReference type="GO" id="GO:0043139">
    <property type="term" value="F:5'-3' DNA helicase activity"/>
    <property type="evidence" value="ECO:0007669"/>
    <property type="project" value="TreeGrafter"/>
</dbReference>
<proteinExistence type="predicted"/>
<dbReference type="InterPro" id="IPR041679">
    <property type="entry name" value="DNA2/NAM7-like_C"/>
</dbReference>
<protein>
    <submittedName>
        <fullName evidence="6">TM0106 family RecB-like putative nuclease</fullName>
    </submittedName>
</protein>
<feature type="domain" description="AAA+ ATPase" evidence="5">
    <location>
        <begin position="721"/>
        <end position="900"/>
    </location>
</feature>
<dbReference type="PANTHER" id="PTHR43788:SF8">
    <property type="entry name" value="DNA-BINDING PROTEIN SMUBP-2"/>
    <property type="match status" value="1"/>
</dbReference>
<evidence type="ECO:0000259" key="5">
    <source>
        <dbReference type="SMART" id="SM00382"/>
    </source>
</evidence>
<dbReference type="KEGG" id="orz:FNH13_07775"/>
<evidence type="ECO:0000256" key="1">
    <source>
        <dbReference type="ARBA" id="ARBA00022741"/>
    </source>
</evidence>
<evidence type="ECO:0000256" key="3">
    <source>
        <dbReference type="ARBA" id="ARBA00022806"/>
    </source>
</evidence>
<dbReference type="Gene3D" id="3.40.50.300">
    <property type="entry name" value="P-loop containing nucleotide triphosphate hydrolases"/>
    <property type="match status" value="2"/>
</dbReference>
<dbReference type="InterPro" id="IPR019993">
    <property type="entry name" value="RecB_nuclease_TM0106_put"/>
</dbReference>
<evidence type="ECO:0000256" key="4">
    <source>
        <dbReference type="ARBA" id="ARBA00022840"/>
    </source>
</evidence>
<keyword evidence="3" id="KW-0347">Helicase</keyword>
<dbReference type="Pfam" id="PF13482">
    <property type="entry name" value="RNase_H_2"/>
    <property type="match status" value="1"/>
</dbReference>
<dbReference type="GO" id="GO:0016787">
    <property type="term" value="F:hydrolase activity"/>
    <property type="evidence" value="ECO:0007669"/>
    <property type="project" value="UniProtKB-KW"/>
</dbReference>
<evidence type="ECO:0000256" key="2">
    <source>
        <dbReference type="ARBA" id="ARBA00022801"/>
    </source>
</evidence>
<gene>
    <name evidence="6" type="ORF">FNH13_07775</name>
</gene>
<dbReference type="Pfam" id="PF13604">
    <property type="entry name" value="AAA_30"/>
    <property type="match status" value="1"/>
</dbReference>
<organism evidence="6 7">
    <name type="scientific">Ornithinimicrobium ciconiae</name>
    <dbReference type="NCBI Taxonomy" id="2594265"/>
    <lineage>
        <taxon>Bacteria</taxon>
        <taxon>Bacillati</taxon>
        <taxon>Actinomycetota</taxon>
        <taxon>Actinomycetes</taxon>
        <taxon>Micrococcales</taxon>
        <taxon>Ornithinimicrobiaceae</taxon>
        <taxon>Ornithinimicrobium</taxon>
    </lineage>
</organism>
<dbReference type="OrthoDB" id="9757917at2"/>
<dbReference type="NCBIfam" id="TIGR03491">
    <property type="entry name" value="TM0106 family RecB-like putative nuclease"/>
    <property type="match status" value="1"/>
</dbReference>
<dbReference type="GO" id="GO:0005524">
    <property type="term" value="F:ATP binding"/>
    <property type="evidence" value="ECO:0007669"/>
    <property type="project" value="UniProtKB-KW"/>
</dbReference>
<dbReference type="AlphaFoldDB" id="A0A516G9Q5"/>
<keyword evidence="2" id="KW-0378">Hydrolase</keyword>
<dbReference type="RefSeq" id="WP_143782932.1">
    <property type="nucleotide sequence ID" value="NZ_CP041616.1"/>
</dbReference>
<evidence type="ECO:0000313" key="7">
    <source>
        <dbReference type="Proteomes" id="UP000315395"/>
    </source>
</evidence>
<reference evidence="6 7" key="1">
    <citation type="submission" date="2019-07" db="EMBL/GenBank/DDBJ databases">
        <title>complete genome sequencing of Ornithinimicrobium sp. H23M54.</title>
        <authorList>
            <person name="Bae J.-W."/>
            <person name="Lee S.-Y."/>
        </authorList>
    </citation>
    <scope>NUCLEOTIDE SEQUENCE [LARGE SCALE GENOMIC DNA]</scope>
    <source>
        <strain evidence="6 7">H23M54</strain>
    </source>
</reference>
<sequence length="1100" mass="119922">MHLIDGQLRLSATDLTTHLACAHATTLDLQAARGEREQPEGGFDEQVQLVFDKGLSHERSYLAELERRGLEVVVIPGRGSAAEREAATVEAMYAGAQVIYQAAFTDETWTGYADFLLRVERPSRLGVWSYDVADTKLARHLQTAALLQMASYAQHLERIQGVAPAQLVVVTGDGAEHAWRLVDVESYARRTRERLEGFVAQAPATRSTKVSHCGRCRWQAVCEQEWHDRDDLVQVAGLRSGQREQLEAAGITTVAQLAGATDAELSGVLASRTRERVRTQARLQVSERDSGVPSYELLPVRRGEGLELLPEPDPGDVYLDFEGDPFAEDGAGREYLAGVWTREEEFLAWWAHDRDEEKVLTRDLLTWLDQRWQQFPGMHIYHYAAYEQTALKRMAQQHGTAETELDMLLRGERFVDLYAVVRQSLQISKPSYSIKKLEAFYWEHTRTGQGDEVADAMTSVIEYERWLAQGGVDQSILDRLAAYNREDVRSTHALHEWLEERRTELEGATGGVLRRPGEGVREEATDSEAMQVETALAERLVAAGQELLAGCVGFHRREAKQSHWDYFRTKEMSDEELIEDKGLTLGGLGAPAPAGAIQRSLLWRYEFPPQETAIGVGDTVDDAREHSTRVGTVVDIDAEAGFLVLKLGKSKEPVHAQGLVVSTNVSAQAQQKSLKRLAEASLSGRDTLGAALLERRVPSGLDPVGDEAPTDVVRRVGAGLDRQVLAVQGPPGSGKSFSGKALIRDLLDAGLKVGVTANSHSVLTELIEGVGRPGVRKGVPRAHDSGMVRVVSGNPDLDKAVADGATLIAGTAWLWAREELADAVDVLVVDEAGQFSLANALAVAQAATRGIVLLGDPQQLPQVTQGTHPHGAGVSALEHLIDGADTIAADRGIFLDRTYRMHPEITRFVSDLSYASRLESVEGLERQRVDAPGGLAGSGLRWVPVAHQGNVSESPEEGEAVAALVEDLLHGTWTDSTGAQHRLGLADILVVSPYNAQVRLLQERLPEGIQVGTVDKFQGRQAPVVIFSMASSSGQDAPRGVGFLLDSHRLNVAVSRAWALAVVVGSPTLLESPVSSPEQLRLVNALCRFVDLAEQVVSQG</sequence>
<name>A0A516G9Q5_9MICO</name>
<dbReference type="Pfam" id="PF13087">
    <property type="entry name" value="AAA_12"/>
    <property type="match status" value="1"/>
</dbReference>
<dbReference type="SUPFAM" id="SSF52540">
    <property type="entry name" value="P-loop containing nucleoside triphosphate hydrolases"/>
    <property type="match status" value="1"/>
</dbReference>
<dbReference type="SUPFAM" id="SSF53098">
    <property type="entry name" value="Ribonuclease H-like"/>
    <property type="match status" value="1"/>
</dbReference>
<dbReference type="InterPro" id="IPR012337">
    <property type="entry name" value="RNaseH-like_sf"/>
</dbReference>
<accession>A0A516G9Q5</accession>
<dbReference type="InterPro" id="IPR047187">
    <property type="entry name" value="SF1_C_Upf1"/>
</dbReference>
<dbReference type="SMART" id="SM00382">
    <property type="entry name" value="AAA"/>
    <property type="match status" value="1"/>
</dbReference>
<dbReference type="EMBL" id="CP041616">
    <property type="protein sequence ID" value="QDO88257.1"/>
    <property type="molecule type" value="Genomic_DNA"/>
</dbReference>
<dbReference type="InterPro" id="IPR050534">
    <property type="entry name" value="Coronavir_polyprotein_1ab"/>
</dbReference>
<dbReference type="CDD" id="cd17934">
    <property type="entry name" value="DEXXQc_Upf1-like"/>
    <property type="match status" value="1"/>
</dbReference>
<dbReference type="InterPro" id="IPR027417">
    <property type="entry name" value="P-loop_NTPase"/>
</dbReference>
<dbReference type="Proteomes" id="UP000315395">
    <property type="component" value="Chromosome"/>
</dbReference>
<keyword evidence="7" id="KW-1185">Reference proteome</keyword>
<dbReference type="InterPro" id="IPR003593">
    <property type="entry name" value="AAA+_ATPase"/>
</dbReference>
<dbReference type="InterPro" id="IPR038720">
    <property type="entry name" value="YprB_RNase_H-like_dom"/>
</dbReference>
<evidence type="ECO:0000313" key="6">
    <source>
        <dbReference type="EMBL" id="QDO88257.1"/>
    </source>
</evidence>
<dbReference type="CDD" id="cd18808">
    <property type="entry name" value="SF1_C_Upf1"/>
    <property type="match status" value="1"/>
</dbReference>